<dbReference type="Proteomes" id="UP000663824">
    <property type="component" value="Unassembled WGS sequence"/>
</dbReference>
<dbReference type="EMBL" id="CAJNRE010003582">
    <property type="protein sequence ID" value="CAF2026045.1"/>
    <property type="molecule type" value="Genomic_DNA"/>
</dbReference>
<sequence length="49" mass="5467">YLDAHLLSKGLDPLNIGVYENQKKGEKDSMSSNDNDASVHEQHKMSAHN</sequence>
<evidence type="ECO:0000313" key="2">
    <source>
        <dbReference type="EMBL" id="CAF2026045.1"/>
    </source>
</evidence>
<protein>
    <submittedName>
        <fullName evidence="2">Uncharacterized protein</fullName>
    </submittedName>
</protein>
<reference evidence="2" key="1">
    <citation type="submission" date="2021-02" db="EMBL/GenBank/DDBJ databases">
        <authorList>
            <person name="Nowell W R."/>
        </authorList>
    </citation>
    <scope>NUCLEOTIDE SEQUENCE</scope>
</reference>
<comment type="caution">
    <text evidence="2">The sequence shown here is derived from an EMBL/GenBank/DDBJ whole genome shotgun (WGS) entry which is preliminary data.</text>
</comment>
<proteinExistence type="predicted"/>
<organism evidence="2 3">
    <name type="scientific">Rotaria magnacalcarata</name>
    <dbReference type="NCBI Taxonomy" id="392030"/>
    <lineage>
        <taxon>Eukaryota</taxon>
        <taxon>Metazoa</taxon>
        <taxon>Spiralia</taxon>
        <taxon>Gnathifera</taxon>
        <taxon>Rotifera</taxon>
        <taxon>Eurotatoria</taxon>
        <taxon>Bdelloidea</taxon>
        <taxon>Philodinida</taxon>
        <taxon>Philodinidae</taxon>
        <taxon>Rotaria</taxon>
    </lineage>
</organism>
<feature type="non-terminal residue" evidence="2">
    <location>
        <position position="1"/>
    </location>
</feature>
<feature type="region of interest" description="Disordered" evidence="1">
    <location>
        <begin position="21"/>
        <end position="49"/>
    </location>
</feature>
<gene>
    <name evidence="2" type="ORF">MBJ925_LOCUS9520</name>
</gene>
<evidence type="ECO:0000256" key="1">
    <source>
        <dbReference type="SAM" id="MobiDB-lite"/>
    </source>
</evidence>
<dbReference type="AlphaFoldDB" id="A0A816MZR1"/>
<feature type="compositionally biased region" description="Basic and acidic residues" evidence="1">
    <location>
        <begin position="37"/>
        <end position="49"/>
    </location>
</feature>
<name>A0A816MZR1_9BILA</name>
<accession>A0A816MZR1</accession>
<evidence type="ECO:0000313" key="3">
    <source>
        <dbReference type="Proteomes" id="UP000663824"/>
    </source>
</evidence>